<dbReference type="Pfam" id="PF09899">
    <property type="entry name" value="DUF2126"/>
    <property type="match status" value="2"/>
</dbReference>
<name>A0ABU5SXC9_9CYAN</name>
<dbReference type="EMBL" id="JAYGHY010000025">
    <property type="protein sequence ID" value="MEA5442707.1"/>
    <property type="molecule type" value="Genomic_DNA"/>
</dbReference>
<keyword evidence="3" id="KW-1185">Reference proteome</keyword>
<protein>
    <submittedName>
        <fullName evidence="2">Transglutaminase family protein</fullName>
    </submittedName>
</protein>
<evidence type="ECO:0000313" key="2">
    <source>
        <dbReference type="EMBL" id="MEA5442707.1"/>
    </source>
</evidence>
<reference evidence="2 3" key="1">
    <citation type="submission" date="2023-12" db="EMBL/GenBank/DDBJ databases">
        <title>Baltic Sea Cyanobacteria.</title>
        <authorList>
            <person name="Delbaje E."/>
            <person name="Fewer D.P."/>
            <person name="Shishido T.K."/>
        </authorList>
    </citation>
    <scope>NUCLEOTIDE SEQUENCE [LARGE SCALE GENOMIC DNA]</scope>
    <source>
        <strain evidence="2 3">UHCC 0281</strain>
    </source>
</reference>
<gene>
    <name evidence="2" type="ORF">VB739_09105</name>
</gene>
<feature type="domain" description="DUF2126" evidence="1">
    <location>
        <begin position="4"/>
        <end position="98"/>
    </location>
</feature>
<feature type="domain" description="DUF2126" evidence="1">
    <location>
        <begin position="204"/>
        <end position="665"/>
    </location>
</feature>
<dbReference type="InterPro" id="IPR018667">
    <property type="entry name" value="DUF2126"/>
</dbReference>
<accession>A0ABU5SXC9</accession>
<organism evidence="2 3">
    <name type="scientific">Cyanobium gracile UHCC 0281</name>
    <dbReference type="NCBI Taxonomy" id="3110309"/>
    <lineage>
        <taxon>Bacteria</taxon>
        <taxon>Bacillati</taxon>
        <taxon>Cyanobacteriota</taxon>
        <taxon>Cyanophyceae</taxon>
        <taxon>Synechococcales</taxon>
        <taxon>Prochlorococcaceae</taxon>
        <taxon>Cyanobium</taxon>
    </lineage>
</organism>
<evidence type="ECO:0000313" key="3">
    <source>
        <dbReference type="Proteomes" id="UP001302329"/>
    </source>
</evidence>
<dbReference type="Proteomes" id="UP001302329">
    <property type="component" value="Unassembled WGS sequence"/>
</dbReference>
<evidence type="ECO:0000259" key="1">
    <source>
        <dbReference type="Pfam" id="PF09899"/>
    </source>
</evidence>
<dbReference type="SUPFAM" id="SSF55931">
    <property type="entry name" value="Glutamine synthetase/guanido kinase"/>
    <property type="match status" value="1"/>
</dbReference>
<proteinExistence type="predicted"/>
<dbReference type="RefSeq" id="WP_323356754.1">
    <property type="nucleotide sequence ID" value="NZ_JAYGHY010000025.1"/>
</dbReference>
<comment type="caution">
    <text evidence="2">The sequence shown here is derived from an EMBL/GenBank/DDBJ whole genome shotgun (WGS) entry which is preliminary data.</text>
</comment>
<sequence length="695" mass="76829">MSWMERVAEAAESRLRAAGIQLTLGGEPTLVPLEPEGPEWSVTADGPTKLAIARAMARDLQQRVWRGSTLLYCPGKRYDGEVNPRWALRLFLGDDGTAPVRWPGFCQPGLEGSPLKASEGPAWLERLGGLLGLTLQPVLLRDPLDPERRAWAAPLSVAAAETTDGTTPVTWKVAPWPLEDSLRELTGAPGPAGLRLPLEHLPEDVPRQVLTLEIDPEGWELFLPPLEREPLRLLLQAVADSLGDLAAPRLSGVLPFDAGERWQVLGLTADPGVLEINLPVCHSWQEYHQWLQRLEEVGARVGLRSWKELGDGRQEGTGGGNHLLWGGPDLDHHPFFSRPAWLTGILRYWQRHPSLAYLFCGPGVGPSSQSPRPDEAIGECFDLELAYRAIEQAEGQPSSEPFGDVRGLIGETLRHLHADRSGNNHRSEISFDKFWNPGAPAGCLGLVEFRALESLPSMAWSSTIALLWTALAAHLLEPRHRPTQLHDWGSTLHDRQLLPSQLWADLEGILADLAEDGLALDPAPFRAIWEWRFPPLLRWQGEASSTDVAPALELRPAPEPWPLICDTPVQGGFTSRFIDGSLRRFEVVANPAFRRDCQLLVNGRPLPLEPAEEGASQVLAVRFRFQRLYPCLHPAIEPHMPLELVLRAPGGDSGFRLHPDGHRFEPCLVPGFVPGAPAWQGRQRPTDHTIDLRIG</sequence>
<dbReference type="InterPro" id="IPR014746">
    <property type="entry name" value="Gln_synth/guanido_kin_cat_dom"/>
</dbReference>